<dbReference type="PATRIC" id="fig|1114963.3.peg.1178"/>
<dbReference type="Proteomes" id="UP000052268">
    <property type="component" value="Unassembled WGS sequence"/>
</dbReference>
<dbReference type="Pfam" id="PF04773">
    <property type="entry name" value="FecR"/>
    <property type="match status" value="1"/>
</dbReference>
<dbReference type="OrthoDB" id="7346218at2"/>
<keyword evidence="1" id="KW-0472">Membrane</keyword>
<dbReference type="AlphaFoldDB" id="A0A0J7Y8W8"/>
<evidence type="ECO:0000256" key="1">
    <source>
        <dbReference type="SAM" id="Phobius"/>
    </source>
</evidence>
<keyword evidence="1" id="KW-1133">Transmembrane helix</keyword>
<evidence type="ECO:0000259" key="3">
    <source>
        <dbReference type="Pfam" id="PF16220"/>
    </source>
</evidence>
<dbReference type="Pfam" id="PF16220">
    <property type="entry name" value="DUF4880"/>
    <property type="match status" value="1"/>
</dbReference>
<organism evidence="4 5">
    <name type="scientific">Novosphingobium barchaimii LL02</name>
    <dbReference type="NCBI Taxonomy" id="1114963"/>
    <lineage>
        <taxon>Bacteria</taxon>
        <taxon>Pseudomonadati</taxon>
        <taxon>Pseudomonadota</taxon>
        <taxon>Alphaproteobacteria</taxon>
        <taxon>Sphingomonadales</taxon>
        <taxon>Sphingomonadaceae</taxon>
        <taxon>Novosphingobium</taxon>
    </lineage>
</organism>
<keyword evidence="1" id="KW-0812">Transmembrane</keyword>
<dbReference type="InterPro" id="IPR006860">
    <property type="entry name" value="FecR"/>
</dbReference>
<dbReference type="InterPro" id="IPR032623">
    <property type="entry name" value="FecR_N"/>
</dbReference>
<dbReference type="GO" id="GO:0016989">
    <property type="term" value="F:sigma factor antagonist activity"/>
    <property type="evidence" value="ECO:0007669"/>
    <property type="project" value="TreeGrafter"/>
</dbReference>
<dbReference type="InterPro" id="IPR012373">
    <property type="entry name" value="Ferrdict_sens_TM"/>
</dbReference>
<reference evidence="4 5" key="1">
    <citation type="journal article" date="2015" name="G3 (Bethesda)">
        <title>Insights into Ongoing Evolution of the Hexachlorocyclohexane Catabolic Pathway from Comparative Genomics of Ten Sphingomonadaceae Strains.</title>
        <authorList>
            <person name="Pearce S.L."/>
            <person name="Oakeshott J.G."/>
            <person name="Pandey G."/>
        </authorList>
    </citation>
    <scope>NUCLEOTIDE SEQUENCE [LARGE SCALE GENOMIC DNA]</scope>
    <source>
        <strain evidence="4 5">LL02</strain>
    </source>
</reference>
<dbReference type="EMBL" id="JACU01000002">
    <property type="protein sequence ID" value="KMS59783.1"/>
    <property type="molecule type" value="Genomic_DNA"/>
</dbReference>
<feature type="domain" description="FecR protein" evidence="2">
    <location>
        <begin position="113"/>
        <end position="204"/>
    </location>
</feature>
<dbReference type="PIRSF" id="PIRSF018266">
    <property type="entry name" value="FecR"/>
    <property type="match status" value="1"/>
</dbReference>
<sequence length="313" mass="32649">MASDGTIQEQALDWAVRAGDPAFADWEAFTLWLEADPAHARAYDEVTAAVTDAAGLAAASGPANDDIVEEYAPALQAAHAGSGPMWLGGAVAACVALVGAVWMFQGERRDLYTVETALGETRAVTLDAGTRIELAGGTTVVFDRRDHRFAQLDKGQALFTVRHDEANPFAVRVGDKQLVDIGTVFDVRHDDEGLSVAVSEGAVQFDPSGADVRVSPGEVLRSTAATYSVSKIAPAQVGEWREGRLTFEAASPAEVAAQLKRATGIDYAAAPGGSGAVSGSILIAPLRKDPAAIGPLLGLSVEAQANRWVIGAR</sequence>
<keyword evidence="5" id="KW-1185">Reference proteome</keyword>
<gene>
    <name evidence="4" type="ORF">V474_11355</name>
</gene>
<dbReference type="Gene3D" id="2.60.120.1440">
    <property type="match status" value="1"/>
</dbReference>
<accession>A0A0J7Y8W8</accession>
<dbReference type="PANTHER" id="PTHR30273:SF2">
    <property type="entry name" value="PROTEIN FECR"/>
    <property type="match status" value="1"/>
</dbReference>
<feature type="domain" description="FecR N-terminal" evidence="3">
    <location>
        <begin position="9"/>
        <end position="47"/>
    </location>
</feature>
<proteinExistence type="predicted"/>
<name>A0A0J7Y8W8_9SPHN</name>
<protein>
    <submittedName>
        <fullName evidence="4">Fe2+-dicitrate sensor protein</fullName>
    </submittedName>
</protein>
<feature type="transmembrane region" description="Helical" evidence="1">
    <location>
        <begin position="85"/>
        <end position="104"/>
    </location>
</feature>
<evidence type="ECO:0000313" key="5">
    <source>
        <dbReference type="Proteomes" id="UP000052268"/>
    </source>
</evidence>
<evidence type="ECO:0000313" key="4">
    <source>
        <dbReference type="EMBL" id="KMS59783.1"/>
    </source>
</evidence>
<evidence type="ECO:0000259" key="2">
    <source>
        <dbReference type="Pfam" id="PF04773"/>
    </source>
</evidence>
<dbReference type="RefSeq" id="WP_059150496.1">
    <property type="nucleotide sequence ID" value="NZ_KQ130452.1"/>
</dbReference>
<comment type="caution">
    <text evidence="4">The sequence shown here is derived from an EMBL/GenBank/DDBJ whole genome shotgun (WGS) entry which is preliminary data.</text>
</comment>
<dbReference type="PANTHER" id="PTHR30273">
    <property type="entry name" value="PERIPLASMIC SIGNAL SENSOR AND SIGMA FACTOR ACTIVATOR FECR-RELATED"/>
    <property type="match status" value="1"/>
</dbReference>